<dbReference type="Gramene" id="HORVU.MOREX.r3.3HG0227390.1">
    <property type="protein sequence ID" value="HORVU.MOREX.r3.3HG0227390.1.CDS1"/>
    <property type="gene ID" value="HORVU.MOREX.r3.3HG0227390"/>
</dbReference>
<dbReference type="RefSeq" id="XP_044971960.1">
    <property type="nucleotide sequence ID" value="XM_045116025.1"/>
</dbReference>
<accession>A0A287K2E9</accession>
<dbReference type="GeneID" id="123439291"/>
<dbReference type="GO" id="GO:0008289">
    <property type="term" value="F:lipid binding"/>
    <property type="evidence" value="ECO:0007669"/>
    <property type="project" value="UniProtKB-KW"/>
</dbReference>
<evidence type="ECO:0000256" key="1">
    <source>
        <dbReference type="RuleBase" id="RU000628"/>
    </source>
</evidence>
<keyword evidence="1" id="KW-0446">Lipid-binding</keyword>
<dbReference type="InterPro" id="IPR036312">
    <property type="entry name" value="Bifun_inhib/LTP/seed_sf"/>
</dbReference>
<reference evidence="4" key="1">
    <citation type="journal article" date="2012" name="Nature">
        <title>A physical, genetic and functional sequence assembly of the barley genome.</title>
        <authorList>
            <consortium name="The International Barley Genome Sequencing Consortium"/>
            <person name="Mayer K.F."/>
            <person name="Waugh R."/>
            <person name="Brown J.W."/>
            <person name="Schulman A."/>
            <person name="Langridge P."/>
            <person name="Platzer M."/>
            <person name="Fincher G.B."/>
            <person name="Muehlbauer G.J."/>
            <person name="Sato K."/>
            <person name="Close T.J."/>
            <person name="Wise R.P."/>
            <person name="Stein N."/>
        </authorList>
    </citation>
    <scope>NUCLEOTIDE SEQUENCE [LARGE SCALE GENOMIC DNA]</scope>
    <source>
        <strain evidence="4">cv. Morex</strain>
    </source>
</reference>
<sequence>MARAAATQLVLVAMVAAMLIVATDAAISCGQVSSALSPCISYARGNGAKPPVACCSGVKRLAGAAQSTADKQAACKCIKSAAGGLNAGKAAGIPSMCGVSVPYAISASVDCSKIR</sequence>
<dbReference type="InterPro" id="IPR000528">
    <property type="entry name" value="Plant_nsLTP"/>
</dbReference>
<dbReference type="GO" id="GO:0006869">
    <property type="term" value="P:lipid transport"/>
    <property type="evidence" value="ECO:0007669"/>
    <property type="project" value="InterPro"/>
</dbReference>
<evidence type="ECO:0000313" key="3">
    <source>
        <dbReference type="EnsemblPlants" id="HORVU.MOREX.r3.3HG0227390.1.CDS1"/>
    </source>
</evidence>
<reference evidence="3" key="3">
    <citation type="submission" date="2022-01" db="UniProtKB">
        <authorList>
            <consortium name="EnsemblPlants"/>
        </authorList>
    </citation>
    <scope>IDENTIFICATION</scope>
    <source>
        <strain evidence="3">subsp. vulgare</strain>
    </source>
</reference>
<dbReference type="EnsemblPlants" id="HORVU.MOREX.r3.3HG0227390.1">
    <property type="protein sequence ID" value="HORVU.MOREX.r3.3HG0227390.1.CDS1"/>
    <property type="gene ID" value="HORVU.MOREX.r3.3HG0227390"/>
</dbReference>
<comment type="function">
    <text evidence="1">Plant non-specific lipid-transfer proteins transfer phospholipids as well as galactolipids across membranes. May play a role in wax or cutin deposition in the cell walls of expanding epidermal cells and certain secretory tissues.</text>
</comment>
<keyword evidence="1" id="KW-0813">Transport</keyword>
<dbReference type="SMART" id="SM00499">
    <property type="entry name" value="AAI"/>
    <property type="match status" value="1"/>
</dbReference>
<dbReference type="PROSITE" id="PS00597">
    <property type="entry name" value="PLANT_LTP"/>
    <property type="match status" value="1"/>
</dbReference>
<dbReference type="OrthoDB" id="770678at2759"/>
<dbReference type="PANTHER" id="PTHR33076">
    <property type="entry name" value="NON-SPECIFIC LIPID-TRANSFER PROTEIN 2-RELATED"/>
    <property type="match status" value="1"/>
</dbReference>
<reference evidence="3" key="2">
    <citation type="submission" date="2020-10" db="EMBL/GenBank/DDBJ databases">
        <authorList>
            <person name="Scholz U."/>
            <person name="Mascher M."/>
            <person name="Fiebig A."/>
        </authorList>
    </citation>
    <scope>NUCLEOTIDE SEQUENCE [LARGE SCALE GENOMIC DNA]</scope>
    <source>
        <strain evidence="3">cv. Morex</strain>
    </source>
</reference>
<organism evidence="3 4">
    <name type="scientific">Hordeum vulgare subsp. vulgare</name>
    <name type="common">Domesticated barley</name>
    <dbReference type="NCBI Taxonomy" id="112509"/>
    <lineage>
        <taxon>Eukaryota</taxon>
        <taxon>Viridiplantae</taxon>
        <taxon>Streptophyta</taxon>
        <taxon>Embryophyta</taxon>
        <taxon>Tracheophyta</taxon>
        <taxon>Spermatophyta</taxon>
        <taxon>Magnoliopsida</taxon>
        <taxon>Liliopsida</taxon>
        <taxon>Poales</taxon>
        <taxon>Poaceae</taxon>
        <taxon>BOP clade</taxon>
        <taxon>Pooideae</taxon>
        <taxon>Triticodae</taxon>
        <taxon>Triticeae</taxon>
        <taxon>Hordeinae</taxon>
        <taxon>Hordeum</taxon>
    </lineage>
</organism>
<proteinExistence type="inferred from homology"/>
<dbReference type="InterPro" id="IPR016140">
    <property type="entry name" value="Bifunc_inhib/LTP/seed_store"/>
</dbReference>
<comment type="similarity">
    <text evidence="1">Belongs to the plant LTP family.</text>
</comment>
<dbReference type="SUPFAM" id="SSF47699">
    <property type="entry name" value="Bifunctional inhibitor/lipid-transfer protein/seed storage 2S albumin"/>
    <property type="match status" value="1"/>
</dbReference>
<dbReference type="Gene3D" id="1.10.110.10">
    <property type="entry name" value="Plant lipid-transfer and hydrophobic proteins"/>
    <property type="match status" value="1"/>
</dbReference>
<evidence type="ECO:0000259" key="2">
    <source>
        <dbReference type="SMART" id="SM00499"/>
    </source>
</evidence>
<feature type="domain" description="Bifunctional inhibitor/plant lipid transfer protein/seed storage helical" evidence="2">
    <location>
        <begin position="29"/>
        <end position="111"/>
    </location>
</feature>
<protein>
    <recommendedName>
        <fullName evidence="1">Non-specific lipid-transfer protein</fullName>
    </recommendedName>
</protein>
<dbReference type="AlphaFoldDB" id="A0A287K2E9"/>
<evidence type="ECO:0000313" key="4">
    <source>
        <dbReference type="Proteomes" id="UP000011116"/>
    </source>
</evidence>
<dbReference type="CDD" id="cd01960">
    <property type="entry name" value="nsLTP1"/>
    <property type="match status" value="1"/>
</dbReference>
<gene>
    <name evidence="3" type="primary">LOC123439291</name>
</gene>
<dbReference type="PRINTS" id="PR00382">
    <property type="entry name" value="LIPIDTRNSFER"/>
</dbReference>
<dbReference type="Pfam" id="PF00234">
    <property type="entry name" value="Tryp_alpha_amyl"/>
    <property type="match status" value="1"/>
</dbReference>
<keyword evidence="4" id="KW-1185">Reference proteome</keyword>
<name>A0A287K2E9_HORVV</name>
<dbReference type="KEGG" id="hvg:123439291"/>
<dbReference type="Proteomes" id="UP000011116">
    <property type="component" value="Chromosome 3H"/>
</dbReference>
<dbReference type="SMR" id="A0A287K2E9"/>
<dbReference type="ExpressionAtlas" id="A0A287K2E9">
    <property type="expression patterns" value="baseline and differential"/>
</dbReference>